<keyword evidence="2" id="KW-1185">Reference proteome</keyword>
<organism evidence="1 2">
    <name type="scientific">Liquorilactobacillus uvarum DSM 19971</name>
    <dbReference type="NCBI Taxonomy" id="1423812"/>
    <lineage>
        <taxon>Bacteria</taxon>
        <taxon>Bacillati</taxon>
        <taxon>Bacillota</taxon>
        <taxon>Bacilli</taxon>
        <taxon>Lactobacillales</taxon>
        <taxon>Lactobacillaceae</taxon>
        <taxon>Liquorilactobacillus</taxon>
    </lineage>
</organism>
<evidence type="ECO:0000313" key="1">
    <source>
        <dbReference type="EMBL" id="KRL32753.1"/>
    </source>
</evidence>
<dbReference type="AlphaFoldDB" id="A0A0R1PKT4"/>
<dbReference type="EMBL" id="AZEG01000073">
    <property type="protein sequence ID" value="KRL32753.1"/>
    <property type="molecule type" value="Genomic_DNA"/>
</dbReference>
<proteinExistence type="predicted"/>
<sequence>MIYHVIHIWIKIVTGFSMIIEKPVCVKALAEAGLVYQLREALLIPTTIRK</sequence>
<comment type="caution">
    <text evidence="1">The sequence shown here is derived from an EMBL/GenBank/DDBJ whole genome shotgun (WGS) entry which is preliminary data.</text>
</comment>
<evidence type="ECO:0000313" key="2">
    <source>
        <dbReference type="Proteomes" id="UP000051155"/>
    </source>
</evidence>
<name>A0A0R1PKT4_9LACO</name>
<gene>
    <name evidence="1" type="ORF">FD20_GL002359</name>
</gene>
<dbReference type="STRING" id="1423812.FD20_GL002359"/>
<dbReference type="Proteomes" id="UP000051155">
    <property type="component" value="Unassembled WGS sequence"/>
</dbReference>
<reference evidence="1 2" key="1">
    <citation type="journal article" date="2015" name="Genome Announc.">
        <title>Expanding the biotechnology potential of lactobacilli through comparative genomics of 213 strains and associated genera.</title>
        <authorList>
            <person name="Sun Z."/>
            <person name="Harris H.M."/>
            <person name="McCann A."/>
            <person name="Guo C."/>
            <person name="Argimon S."/>
            <person name="Zhang W."/>
            <person name="Yang X."/>
            <person name="Jeffery I.B."/>
            <person name="Cooney J.C."/>
            <person name="Kagawa T.F."/>
            <person name="Liu W."/>
            <person name="Song Y."/>
            <person name="Salvetti E."/>
            <person name="Wrobel A."/>
            <person name="Rasinkangas P."/>
            <person name="Parkhill J."/>
            <person name="Rea M.C."/>
            <person name="O'Sullivan O."/>
            <person name="Ritari J."/>
            <person name="Douillard F.P."/>
            <person name="Paul Ross R."/>
            <person name="Yang R."/>
            <person name="Briner A.E."/>
            <person name="Felis G.E."/>
            <person name="de Vos W.M."/>
            <person name="Barrangou R."/>
            <person name="Klaenhammer T.R."/>
            <person name="Caufield P.W."/>
            <person name="Cui Y."/>
            <person name="Zhang H."/>
            <person name="O'Toole P.W."/>
        </authorList>
    </citation>
    <scope>NUCLEOTIDE SEQUENCE [LARGE SCALE GENOMIC DNA]</scope>
    <source>
        <strain evidence="1 2">DSM 19971</strain>
    </source>
</reference>
<accession>A0A0R1PKT4</accession>
<dbReference type="PATRIC" id="fig|1423812.3.peg.2504"/>
<protein>
    <submittedName>
        <fullName evidence="1">Uncharacterized protein</fullName>
    </submittedName>
</protein>